<feature type="compositionally biased region" description="Low complexity" evidence="1">
    <location>
        <begin position="368"/>
        <end position="381"/>
    </location>
</feature>
<dbReference type="Pfam" id="PF11887">
    <property type="entry name" value="Mce4_CUP1"/>
    <property type="match status" value="1"/>
</dbReference>
<reference evidence="5" key="1">
    <citation type="submission" date="2017-02" db="EMBL/GenBank/DDBJ databases">
        <authorList>
            <person name="Varghese N."/>
            <person name="Submissions S."/>
        </authorList>
    </citation>
    <scope>NUCLEOTIDE SEQUENCE [LARGE SCALE GENOMIC DNA]</scope>
    <source>
        <strain evidence="5">9H-4</strain>
    </source>
</reference>
<dbReference type="Pfam" id="PF02470">
    <property type="entry name" value="MlaD"/>
    <property type="match status" value="1"/>
</dbReference>
<dbReference type="EMBL" id="LT796768">
    <property type="protein sequence ID" value="SKB07759.1"/>
    <property type="molecule type" value="Genomic_DNA"/>
</dbReference>
<dbReference type="NCBIfam" id="TIGR00996">
    <property type="entry name" value="Mtu_fam_mce"/>
    <property type="match status" value="1"/>
</dbReference>
<evidence type="ECO:0000313" key="5">
    <source>
        <dbReference type="Proteomes" id="UP000191040"/>
    </source>
</evidence>
<organism evidence="4 5">
    <name type="scientific">Aeromicrobium choanae</name>
    <dbReference type="NCBI Taxonomy" id="1736691"/>
    <lineage>
        <taxon>Bacteria</taxon>
        <taxon>Bacillati</taxon>
        <taxon>Actinomycetota</taxon>
        <taxon>Actinomycetes</taxon>
        <taxon>Propionibacteriales</taxon>
        <taxon>Nocardioidaceae</taxon>
        <taxon>Aeromicrobium</taxon>
    </lineage>
</organism>
<protein>
    <submittedName>
        <fullName evidence="4">Phospholipid/cholesterol/gamma-HCH transport system substrate-binding protein</fullName>
    </submittedName>
</protein>
<sequence>MITRRVRVQLAIFLAGTLVLLTYIGANYAHVDRLFGSGYKVTVQMAESGGIFTTADVTYRGVSVGRVTDMWLDGDGVKVEVRIDPDAPDIPADSDVVVANRSAVGEQFLDFQPRTDQGPFLEQDDVIARERTQVPIDTRTLLTNVSNLLASVDADDLSTVITELGTAFEGSSQDLSTIIDSGSSVITEADQKYEVTAALIRSSNTVLQTQVDSQADIRTFARSLRDLSTAVRSSDGDLRRVIDAGAPTAQTLRGVIDENADDIAALLDDAITVNQVVATRLDGIRGVLVIAPYGIESAFSIITKDSRTGQYGARLSLSLQPANEPCLAGYKPDPRQRTPYDRTVEKWNKSYTCSKSAPRGAKSGGTGATSSSSSSAEAGNGTVLGTYDVATRRFASDEAATIPQALDLGEESWKWMMLGPAVAR</sequence>
<feature type="domain" description="Mce/MlaD" evidence="2">
    <location>
        <begin position="38"/>
        <end position="113"/>
    </location>
</feature>
<dbReference type="InterPro" id="IPR005693">
    <property type="entry name" value="Mce"/>
</dbReference>
<dbReference type="InterPro" id="IPR003399">
    <property type="entry name" value="Mce/MlaD"/>
</dbReference>
<dbReference type="InterPro" id="IPR052336">
    <property type="entry name" value="MlaD_Phospholipid_Transporter"/>
</dbReference>
<dbReference type="RefSeq" id="WP_078699838.1">
    <property type="nucleotide sequence ID" value="NZ_LT796768.1"/>
</dbReference>
<gene>
    <name evidence="4" type="ORF">SAMN06295964_1807</name>
</gene>
<evidence type="ECO:0000256" key="1">
    <source>
        <dbReference type="SAM" id="MobiDB-lite"/>
    </source>
</evidence>
<dbReference type="Proteomes" id="UP000191040">
    <property type="component" value="Chromosome I"/>
</dbReference>
<proteinExistence type="predicted"/>
<evidence type="ECO:0000313" key="4">
    <source>
        <dbReference type="EMBL" id="SKB07759.1"/>
    </source>
</evidence>
<dbReference type="PANTHER" id="PTHR33371">
    <property type="entry name" value="INTERMEMBRANE PHOSPHOLIPID TRANSPORT SYSTEM BINDING PROTEIN MLAD-RELATED"/>
    <property type="match status" value="1"/>
</dbReference>
<feature type="region of interest" description="Disordered" evidence="1">
    <location>
        <begin position="355"/>
        <end position="381"/>
    </location>
</feature>
<dbReference type="STRING" id="1736691.SAMN06295964_1807"/>
<evidence type="ECO:0000259" key="2">
    <source>
        <dbReference type="Pfam" id="PF02470"/>
    </source>
</evidence>
<accession>A0A1T4Z142</accession>
<evidence type="ECO:0000259" key="3">
    <source>
        <dbReference type="Pfam" id="PF11887"/>
    </source>
</evidence>
<feature type="domain" description="Mammalian cell entry C-terminal" evidence="3">
    <location>
        <begin position="121"/>
        <end position="280"/>
    </location>
</feature>
<dbReference type="PANTHER" id="PTHR33371:SF16">
    <property type="entry name" value="MCE-FAMILY PROTEIN MCE3F"/>
    <property type="match status" value="1"/>
</dbReference>
<dbReference type="AlphaFoldDB" id="A0A1T4Z142"/>
<name>A0A1T4Z142_9ACTN</name>
<dbReference type="OrthoDB" id="4741753at2"/>
<keyword evidence="5" id="KW-1185">Reference proteome</keyword>
<dbReference type="GO" id="GO:0005576">
    <property type="term" value="C:extracellular region"/>
    <property type="evidence" value="ECO:0007669"/>
    <property type="project" value="TreeGrafter"/>
</dbReference>
<dbReference type="InterPro" id="IPR024516">
    <property type="entry name" value="Mce_C"/>
</dbReference>